<reference evidence="8" key="3">
    <citation type="submission" date="2025-08" db="UniProtKB">
        <authorList>
            <consortium name="Ensembl"/>
        </authorList>
    </citation>
    <scope>IDENTIFICATION</scope>
</reference>
<reference evidence="8 9" key="1">
    <citation type="submission" date="2018-05" db="EMBL/GenBank/DDBJ databases">
        <authorList>
            <person name="Datahose"/>
        </authorList>
    </citation>
    <scope>NUCLEOTIDE SEQUENCE</scope>
</reference>
<feature type="domain" description="Ig-like" evidence="7">
    <location>
        <begin position="17"/>
        <end position="119"/>
    </location>
</feature>
<evidence type="ECO:0000313" key="9">
    <source>
        <dbReference type="Proteomes" id="UP000265100"/>
    </source>
</evidence>
<dbReference type="PANTHER" id="PTHR19367">
    <property type="entry name" value="T-CELL RECEPTOR ALPHA CHAIN V REGION"/>
    <property type="match status" value="1"/>
</dbReference>
<dbReference type="GO" id="GO:0042101">
    <property type="term" value="C:T cell receptor complex"/>
    <property type="evidence" value="ECO:0007669"/>
    <property type="project" value="UniProtKB-KW"/>
</dbReference>
<evidence type="ECO:0000256" key="5">
    <source>
        <dbReference type="ARBA" id="ARBA00043266"/>
    </source>
</evidence>
<dbReference type="SMART" id="SM00406">
    <property type="entry name" value="IGv"/>
    <property type="match status" value="1"/>
</dbReference>
<dbReference type="InterPro" id="IPR013783">
    <property type="entry name" value="Ig-like_fold"/>
</dbReference>
<evidence type="ECO:0000256" key="1">
    <source>
        <dbReference type="ARBA" id="ARBA00022729"/>
    </source>
</evidence>
<dbReference type="SMART" id="SM00409">
    <property type="entry name" value="IG"/>
    <property type="match status" value="1"/>
</dbReference>
<reference evidence="9" key="2">
    <citation type="submission" date="2023-03" db="EMBL/GenBank/DDBJ databases">
        <authorList>
            <consortium name="Wellcome Sanger Institute Data Sharing"/>
        </authorList>
    </citation>
    <scope>NUCLEOTIDE SEQUENCE [LARGE SCALE GENOMIC DNA]</scope>
</reference>
<dbReference type="InterPro" id="IPR003599">
    <property type="entry name" value="Ig_sub"/>
</dbReference>
<organism evidence="8 9">
    <name type="scientific">Astatotilapia calliptera</name>
    <name type="common">Eastern happy</name>
    <name type="synonym">Chromis callipterus</name>
    <dbReference type="NCBI Taxonomy" id="8154"/>
    <lineage>
        <taxon>Eukaryota</taxon>
        <taxon>Metazoa</taxon>
        <taxon>Chordata</taxon>
        <taxon>Craniata</taxon>
        <taxon>Vertebrata</taxon>
        <taxon>Euteleostomi</taxon>
        <taxon>Actinopterygii</taxon>
        <taxon>Neopterygii</taxon>
        <taxon>Teleostei</taxon>
        <taxon>Neoteleostei</taxon>
        <taxon>Acanthomorphata</taxon>
        <taxon>Ovalentaria</taxon>
        <taxon>Cichlomorphae</taxon>
        <taxon>Cichliformes</taxon>
        <taxon>Cichlidae</taxon>
        <taxon>African cichlids</taxon>
        <taxon>Pseudocrenilabrinae</taxon>
        <taxon>Haplochromini</taxon>
        <taxon>Astatotilapia</taxon>
    </lineage>
</organism>
<dbReference type="InterPro" id="IPR013106">
    <property type="entry name" value="Ig_V-set"/>
</dbReference>
<keyword evidence="3" id="KW-0675">Receptor</keyword>
<protein>
    <recommendedName>
        <fullName evidence="7">Ig-like domain-containing protein</fullName>
    </recommendedName>
</protein>
<dbReference type="PROSITE" id="PS50835">
    <property type="entry name" value="IG_LIKE"/>
    <property type="match status" value="1"/>
</dbReference>
<keyword evidence="1 6" id="KW-0732">Signal</keyword>
<sequence>LTSMLESDGFIFFFLFPGLTAGDSITPQQPEVTETEGESVTLTCSYETTSSYPLLHWYRHHSDLQAPQFILWKQGKGGSAEYIPDKRYKSETSPTTTNLTIAALTLADTALYYCALQTQ</sequence>
<dbReference type="Ensembl" id="ENSACLT00000031167.2">
    <property type="protein sequence ID" value="ENSACLP00000030457.2"/>
    <property type="gene ID" value="ENSACLG00000020625.2"/>
</dbReference>
<evidence type="ECO:0000256" key="3">
    <source>
        <dbReference type="ARBA" id="ARBA00023170"/>
    </source>
</evidence>
<evidence type="ECO:0000256" key="4">
    <source>
        <dbReference type="ARBA" id="ARBA00023319"/>
    </source>
</evidence>
<dbReference type="STRING" id="8154.ENSACLP00000030457"/>
<reference evidence="8" key="4">
    <citation type="submission" date="2025-09" db="UniProtKB">
        <authorList>
            <consortium name="Ensembl"/>
        </authorList>
    </citation>
    <scope>IDENTIFICATION</scope>
</reference>
<dbReference type="InterPro" id="IPR051287">
    <property type="entry name" value="TCR_variable_region"/>
</dbReference>
<keyword evidence="5" id="KW-0391">Immunity</keyword>
<dbReference type="AlphaFoldDB" id="A0A3P8QN29"/>
<dbReference type="Bgee" id="ENSACLG00000020625">
    <property type="expression patterns" value="Expressed in spleen and 1 other cell type or tissue"/>
</dbReference>
<keyword evidence="5" id="KW-1279">T cell receptor</keyword>
<dbReference type="GO" id="GO:0002250">
    <property type="term" value="P:adaptive immune response"/>
    <property type="evidence" value="ECO:0007669"/>
    <property type="project" value="UniProtKB-KW"/>
</dbReference>
<keyword evidence="4" id="KW-0393">Immunoglobulin domain</keyword>
<dbReference type="InterPro" id="IPR036179">
    <property type="entry name" value="Ig-like_dom_sf"/>
</dbReference>
<dbReference type="Gene3D" id="2.60.40.10">
    <property type="entry name" value="Immunoglobulins"/>
    <property type="match status" value="1"/>
</dbReference>
<evidence type="ECO:0000259" key="7">
    <source>
        <dbReference type="PROSITE" id="PS50835"/>
    </source>
</evidence>
<dbReference type="GeneTree" id="ENSGT01000000214796"/>
<evidence type="ECO:0000256" key="2">
    <source>
        <dbReference type="ARBA" id="ARBA00023130"/>
    </source>
</evidence>
<accession>A0A3P8QN29</accession>
<dbReference type="Pfam" id="PF07686">
    <property type="entry name" value="V-set"/>
    <property type="match status" value="1"/>
</dbReference>
<dbReference type="InterPro" id="IPR007110">
    <property type="entry name" value="Ig-like_dom"/>
</dbReference>
<keyword evidence="2" id="KW-1064">Adaptive immunity</keyword>
<evidence type="ECO:0000256" key="6">
    <source>
        <dbReference type="SAM" id="SignalP"/>
    </source>
</evidence>
<name>A0A3P8QN29_ASTCA</name>
<evidence type="ECO:0000313" key="8">
    <source>
        <dbReference type="Ensembl" id="ENSACLP00000030457.2"/>
    </source>
</evidence>
<dbReference type="SUPFAM" id="SSF48726">
    <property type="entry name" value="Immunoglobulin"/>
    <property type="match status" value="1"/>
</dbReference>
<proteinExistence type="predicted"/>
<feature type="signal peptide" evidence="6">
    <location>
        <begin position="1"/>
        <end position="22"/>
    </location>
</feature>
<feature type="chain" id="PRO_5044241922" description="Ig-like domain-containing protein" evidence="6">
    <location>
        <begin position="23"/>
        <end position="119"/>
    </location>
</feature>
<keyword evidence="9" id="KW-1185">Reference proteome</keyword>
<dbReference type="OMA" id="YCALERH"/>
<dbReference type="Proteomes" id="UP000265100">
    <property type="component" value="Chromosome 18"/>
</dbReference>
<dbReference type="PANTHER" id="PTHR19367:SF18">
    <property type="entry name" value="T CELL RECEPTOR ALPHA VARIABLE 16"/>
    <property type="match status" value="1"/>
</dbReference>